<dbReference type="EMBL" id="KN839927">
    <property type="protein sequence ID" value="KIJ58566.1"/>
    <property type="molecule type" value="Genomic_DNA"/>
</dbReference>
<protein>
    <submittedName>
        <fullName evidence="1">Uncharacterized protein</fullName>
    </submittedName>
</protein>
<keyword evidence="3" id="KW-1185">Reference proteome</keyword>
<gene>
    <name evidence="2" type="ORF">HYDPIDRAFT_118556</name>
    <name evidence="1" type="ORF">HYDPIDRAFT_119439</name>
</gene>
<sequence>MQCVRNEVLLPTCTRRKNLSWDTSRNDKNLNTSRASSSLSAAYPLIYTVSQPPAPSSLPENNANAPSAHSSPGFRCTGTISARITPFSSQFFLDFVDNHGKRIETPTGVIASDGPVGSSDRFAMKPMGITCIRTWCKSSKSRYTYSILPECTRFVHAESW</sequence>
<dbReference type="Proteomes" id="UP000053820">
    <property type="component" value="Unassembled WGS sequence"/>
</dbReference>
<evidence type="ECO:0000313" key="3">
    <source>
        <dbReference type="Proteomes" id="UP000053820"/>
    </source>
</evidence>
<evidence type="ECO:0000313" key="2">
    <source>
        <dbReference type="EMBL" id="KIJ59445.1"/>
    </source>
</evidence>
<evidence type="ECO:0000313" key="1">
    <source>
        <dbReference type="EMBL" id="KIJ58566.1"/>
    </source>
</evidence>
<proteinExistence type="predicted"/>
<organism evidence="1 3">
    <name type="scientific">Hydnomerulius pinastri MD-312</name>
    <dbReference type="NCBI Taxonomy" id="994086"/>
    <lineage>
        <taxon>Eukaryota</taxon>
        <taxon>Fungi</taxon>
        <taxon>Dikarya</taxon>
        <taxon>Basidiomycota</taxon>
        <taxon>Agaricomycotina</taxon>
        <taxon>Agaricomycetes</taxon>
        <taxon>Agaricomycetidae</taxon>
        <taxon>Boletales</taxon>
        <taxon>Boletales incertae sedis</taxon>
        <taxon>Leucogyrophana</taxon>
    </lineage>
</organism>
<dbReference type="HOGENOM" id="CLU_1652381_0_0_1"/>
<accession>A0A0C9W6X5</accession>
<dbReference type="EMBL" id="KN839888">
    <property type="protein sequence ID" value="KIJ59445.1"/>
    <property type="molecule type" value="Genomic_DNA"/>
</dbReference>
<name>A0A0C9W6X5_9AGAM</name>
<reference evidence="1 3" key="1">
    <citation type="submission" date="2014-04" db="EMBL/GenBank/DDBJ databases">
        <title>Evolutionary Origins and Diversification of the Mycorrhizal Mutualists.</title>
        <authorList>
            <consortium name="DOE Joint Genome Institute"/>
            <consortium name="Mycorrhizal Genomics Consortium"/>
            <person name="Kohler A."/>
            <person name="Kuo A."/>
            <person name="Nagy L.G."/>
            <person name="Floudas D."/>
            <person name="Copeland A."/>
            <person name="Barry K.W."/>
            <person name="Cichocki N."/>
            <person name="Veneault-Fourrey C."/>
            <person name="LaButti K."/>
            <person name="Lindquist E.A."/>
            <person name="Lipzen A."/>
            <person name="Lundell T."/>
            <person name="Morin E."/>
            <person name="Murat C."/>
            <person name="Riley R."/>
            <person name="Ohm R."/>
            <person name="Sun H."/>
            <person name="Tunlid A."/>
            <person name="Henrissat B."/>
            <person name="Grigoriev I.V."/>
            <person name="Hibbett D.S."/>
            <person name="Martin F."/>
        </authorList>
    </citation>
    <scope>NUCLEOTIDE SEQUENCE [LARGE SCALE GENOMIC DNA]</scope>
    <source>
        <strain evidence="1 3">MD-312</strain>
    </source>
</reference>
<dbReference type="AlphaFoldDB" id="A0A0C9W6X5"/>